<dbReference type="InterPro" id="IPR000866">
    <property type="entry name" value="AhpC/TSA"/>
</dbReference>
<dbReference type="EC" id="1.11.1.26" evidence="3"/>
<evidence type="ECO:0000256" key="10">
    <source>
        <dbReference type="ARBA" id="ARBA00047572"/>
    </source>
</evidence>
<dbReference type="GO" id="GO:0140824">
    <property type="term" value="F:thioredoxin-dependent peroxiredoxin activity"/>
    <property type="evidence" value="ECO:0007669"/>
    <property type="project" value="UniProtKB-EC"/>
</dbReference>
<evidence type="ECO:0000256" key="9">
    <source>
        <dbReference type="ARBA" id="ARBA00032077"/>
    </source>
</evidence>
<keyword evidence="14" id="KW-1185">Reference proteome</keyword>
<reference evidence="13 14" key="1">
    <citation type="submission" date="2023-02" db="EMBL/GenBank/DDBJ databases">
        <title>Genome sequence of Sphingomonas naphthae.</title>
        <authorList>
            <person name="Kim S."/>
            <person name="Heo J."/>
            <person name="Kwon S.-W."/>
        </authorList>
    </citation>
    <scope>NUCLEOTIDE SEQUENCE [LARGE SCALE GENOMIC DNA]</scope>
    <source>
        <strain evidence="13 14">KACC 18716</strain>
        <plasmid evidence="13 14">unnamed2</plasmid>
    </source>
</reference>
<protein>
    <recommendedName>
        <fullName evidence="4">Alkyl hydroperoxide reductase C</fullName>
        <ecNumber evidence="3">1.11.1.26</ecNumber>
    </recommendedName>
    <alternativeName>
        <fullName evidence="9">Peroxiredoxin</fullName>
    </alternativeName>
</protein>
<comment type="similarity">
    <text evidence="1">Belongs to the peroxiredoxin family. AhpC/Prx1 subfamily.</text>
</comment>
<keyword evidence="13" id="KW-0614">Plasmid</keyword>
<dbReference type="RefSeq" id="WP_273691960.1">
    <property type="nucleotide sequence ID" value="NZ_CP117413.1"/>
</dbReference>
<dbReference type="InterPro" id="IPR024706">
    <property type="entry name" value="Peroxiredoxin_AhpC-typ"/>
</dbReference>
<evidence type="ECO:0000313" key="13">
    <source>
        <dbReference type="EMBL" id="WCT75751.1"/>
    </source>
</evidence>
<geneLocation type="plasmid" evidence="13 14">
    <name>unnamed2</name>
</geneLocation>
<dbReference type="InterPro" id="IPR019479">
    <property type="entry name" value="Peroxiredoxin_C"/>
</dbReference>
<gene>
    <name evidence="13" type="ORF">PQ455_20435</name>
</gene>
<dbReference type="PANTHER" id="PTHR10681:SF121">
    <property type="entry name" value="ALKYL HYDROPEROXIDE REDUCTASE C"/>
    <property type="match status" value="1"/>
</dbReference>
<evidence type="ECO:0000313" key="14">
    <source>
        <dbReference type="Proteomes" id="UP001220395"/>
    </source>
</evidence>
<dbReference type="PIRSF" id="PIRSF000239">
    <property type="entry name" value="AHPC"/>
    <property type="match status" value="1"/>
</dbReference>
<keyword evidence="8" id="KW-0676">Redox-active center</keyword>
<dbReference type="Pfam" id="PF10417">
    <property type="entry name" value="1-cysPrx_C"/>
    <property type="match status" value="1"/>
</dbReference>
<keyword evidence="6" id="KW-0049">Antioxidant</keyword>
<dbReference type="SUPFAM" id="SSF52833">
    <property type="entry name" value="Thioredoxin-like"/>
    <property type="match status" value="1"/>
</dbReference>
<evidence type="ECO:0000256" key="6">
    <source>
        <dbReference type="ARBA" id="ARBA00022862"/>
    </source>
</evidence>
<comment type="subunit">
    <text evidence="2">Homodimer; disulfide-linked, upon oxidation. 5 homodimers assemble to form a ring-like decamer.</text>
</comment>
<dbReference type="Gene3D" id="3.40.30.10">
    <property type="entry name" value="Glutaredoxin"/>
    <property type="match status" value="1"/>
</dbReference>
<comment type="catalytic activity">
    <reaction evidence="10">
        <text>a hydroperoxide + NADH + H(+) = an alcohol + NAD(+) + H2O</text>
        <dbReference type="Rhea" id="RHEA:62628"/>
        <dbReference type="ChEBI" id="CHEBI:15377"/>
        <dbReference type="ChEBI" id="CHEBI:15378"/>
        <dbReference type="ChEBI" id="CHEBI:30879"/>
        <dbReference type="ChEBI" id="CHEBI:35924"/>
        <dbReference type="ChEBI" id="CHEBI:57540"/>
        <dbReference type="ChEBI" id="CHEBI:57945"/>
        <dbReference type="EC" id="1.11.1.26"/>
    </reaction>
</comment>
<evidence type="ECO:0000256" key="1">
    <source>
        <dbReference type="ARBA" id="ARBA00009796"/>
    </source>
</evidence>
<dbReference type="Proteomes" id="UP001220395">
    <property type="component" value="Plasmid unnamed2"/>
</dbReference>
<dbReference type="PROSITE" id="PS51352">
    <property type="entry name" value="THIOREDOXIN_2"/>
    <property type="match status" value="1"/>
</dbReference>
<evidence type="ECO:0000256" key="5">
    <source>
        <dbReference type="ARBA" id="ARBA00022559"/>
    </source>
</evidence>
<feature type="domain" description="Thioredoxin" evidence="12">
    <location>
        <begin position="19"/>
        <end position="174"/>
    </location>
</feature>
<evidence type="ECO:0000256" key="3">
    <source>
        <dbReference type="ARBA" id="ARBA00013021"/>
    </source>
</evidence>
<evidence type="ECO:0000259" key="12">
    <source>
        <dbReference type="PROSITE" id="PS51352"/>
    </source>
</evidence>
<dbReference type="InterPro" id="IPR013766">
    <property type="entry name" value="Thioredoxin_domain"/>
</dbReference>
<dbReference type="Pfam" id="PF00578">
    <property type="entry name" value="AhpC-TSA"/>
    <property type="match status" value="1"/>
</dbReference>
<dbReference type="PANTHER" id="PTHR10681">
    <property type="entry name" value="THIOREDOXIN PEROXIDASE"/>
    <property type="match status" value="1"/>
</dbReference>
<dbReference type="InterPro" id="IPR050217">
    <property type="entry name" value="Peroxiredoxin"/>
</dbReference>
<evidence type="ECO:0000256" key="8">
    <source>
        <dbReference type="ARBA" id="ARBA00023284"/>
    </source>
</evidence>
<evidence type="ECO:0000256" key="4">
    <source>
        <dbReference type="ARBA" id="ARBA00017462"/>
    </source>
</evidence>
<keyword evidence="5 13" id="KW-0575">Peroxidase</keyword>
<dbReference type="EMBL" id="CP117413">
    <property type="protein sequence ID" value="WCT75751.1"/>
    <property type="molecule type" value="Genomic_DNA"/>
</dbReference>
<accession>A0ABY7TRA2</accession>
<evidence type="ECO:0000256" key="7">
    <source>
        <dbReference type="ARBA" id="ARBA00023002"/>
    </source>
</evidence>
<evidence type="ECO:0000256" key="2">
    <source>
        <dbReference type="ARBA" id="ARBA00011654"/>
    </source>
</evidence>
<organism evidence="13 14">
    <name type="scientific">Sphingomonas naphthae</name>
    <dbReference type="NCBI Taxonomy" id="1813468"/>
    <lineage>
        <taxon>Bacteria</taxon>
        <taxon>Pseudomonadati</taxon>
        <taxon>Pseudomonadota</taxon>
        <taxon>Alphaproteobacteria</taxon>
        <taxon>Sphingomonadales</taxon>
        <taxon>Sphingomonadaceae</taxon>
        <taxon>Sphingomonas</taxon>
    </lineage>
</organism>
<feature type="region of interest" description="Disordered" evidence="11">
    <location>
        <begin position="1"/>
        <end position="20"/>
    </location>
</feature>
<evidence type="ECO:0000256" key="11">
    <source>
        <dbReference type="SAM" id="MobiDB-lite"/>
    </source>
</evidence>
<proteinExistence type="inferred from homology"/>
<keyword evidence="7 13" id="KW-0560">Oxidoreductase</keyword>
<sequence>MTMHEPSATISSTGRASALRMGDKAPNFEARTTKGPLRFSELQGRWVVFFSHPADFTPVCTSEFVALAKAHERFAALNCTLLGLSVDSLYAHQAWVRAIDQLFGVTVPFAVVEDPSMMIGRAYGMLDEGATDSSAVRATYFIDPEGIIRAITHYPMSVGRSVDEMLRMLAALQATADGSRLAPAGWAPGDAMLLPPADEMTEGADWFCRIAP</sequence>
<dbReference type="InterPro" id="IPR036249">
    <property type="entry name" value="Thioredoxin-like_sf"/>
</dbReference>
<name>A0ABY7TRA2_9SPHN</name>
<dbReference type="NCBIfam" id="NF009668">
    <property type="entry name" value="PRK13189.1"/>
    <property type="match status" value="1"/>
</dbReference>